<gene>
    <name evidence="3" type="ORF">XENOCAPTIV_000650</name>
</gene>
<sequence length="254" mass="26808">IVEEAQSSPVAVEEITASFFSLLENIFRAEGLASTLMEQQRYNQPHKAFTFRMHGFESVVGPVKGVFDKEMSLNKAREHTLLRSDRPPYVTILSLGCNSMSPVPTTPTPNTPGTPKSPLPLSGTTPTKTGVPDTTKTSPGSVKLKLTFVQYFSFVFMQFEMCIFFFVSQCSPCLSSIPASVGNNPAHESGLSTCLTAGNFPASCSDSESPGGGLPPAGAGCFHSAWPGSISGRSAGHTDASDFSPDPDACVSGG</sequence>
<accession>A0ABV0S9K0</accession>
<feature type="non-terminal residue" evidence="3">
    <location>
        <position position="1"/>
    </location>
</feature>
<evidence type="ECO:0000313" key="3">
    <source>
        <dbReference type="EMBL" id="MEQ2217240.1"/>
    </source>
</evidence>
<dbReference type="InterPro" id="IPR024867">
    <property type="entry name" value="NFRKB"/>
</dbReference>
<dbReference type="Pfam" id="PF25793">
    <property type="entry name" value="WHD_2nd_NFRKB"/>
    <property type="match status" value="1"/>
</dbReference>
<keyword evidence="4" id="KW-1185">Reference proteome</keyword>
<evidence type="ECO:0000313" key="4">
    <source>
        <dbReference type="Proteomes" id="UP001434883"/>
    </source>
</evidence>
<proteinExistence type="predicted"/>
<feature type="region of interest" description="Disordered" evidence="1">
    <location>
        <begin position="101"/>
        <end position="137"/>
    </location>
</feature>
<comment type="caution">
    <text evidence="3">The sequence shown here is derived from an EMBL/GenBank/DDBJ whole genome shotgun (WGS) entry which is preliminary data.</text>
</comment>
<organism evidence="3 4">
    <name type="scientific">Xenoophorus captivus</name>
    <dbReference type="NCBI Taxonomy" id="1517983"/>
    <lineage>
        <taxon>Eukaryota</taxon>
        <taxon>Metazoa</taxon>
        <taxon>Chordata</taxon>
        <taxon>Craniata</taxon>
        <taxon>Vertebrata</taxon>
        <taxon>Euteleostomi</taxon>
        <taxon>Actinopterygii</taxon>
        <taxon>Neopterygii</taxon>
        <taxon>Teleostei</taxon>
        <taxon>Neoteleostei</taxon>
        <taxon>Acanthomorphata</taxon>
        <taxon>Ovalentaria</taxon>
        <taxon>Atherinomorphae</taxon>
        <taxon>Cyprinodontiformes</taxon>
        <taxon>Goodeidae</taxon>
        <taxon>Xenoophorus</taxon>
    </lineage>
</organism>
<dbReference type="PANTHER" id="PTHR13052">
    <property type="entry name" value="NFRKB-RELATED"/>
    <property type="match status" value="1"/>
</dbReference>
<dbReference type="EMBL" id="JAHRIN010075726">
    <property type="protein sequence ID" value="MEQ2217240.1"/>
    <property type="molecule type" value="Genomic_DNA"/>
</dbReference>
<evidence type="ECO:0000259" key="2">
    <source>
        <dbReference type="Pfam" id="PF25793"/>
    </source>
</evidence>
<feature type="region of interest" description="Disordered" evidence="1">
    <location>
        <begin position="232"/>
        <end position="254"/>
    </location>
</feature>
<feature type="compositionally biased region" description="Low complexity" evidence="1">
    <location>
        <begin position="123"/>
        <end position="137"/>
    </location>
</feature>
<dbReference type="InterPro" id="IPR057748">
    <property type="entry name" value="NFRKB_WH_2"/>
</dbReference>
<reference evidence="3 4" key="1">
    <citation type="submission" date="2021-06" db="EMBL/GenBank/DDBJ databases">
        <authorList>
            <person name="Palmer J.M."/>
        </authorList>
    </citation>
    <scope>NUCLEOTIDE SEQUENCE [LARGE SCALE GENOMIC DNA]</scope>
    <source>
        <strain evidence="3 4">XC_2019</strain>
        <tissue evidence="3">Muscle</tissue>
    </source>
</reference>
<dbReference type="PANTHER" id="PTHR13052:SF3">
    <property type="entry name" value="NUCLEAR FACTOR RELATED TO KAPPA-B-BINDING PROTEIN"/>
    <property type="match status" value="1"/>
</dbReference>
<feature type="domain" description="Nuclear factor related to kappa-B-binding protein second winged helix" evidence="2">
    <location>
        <begin position="37"/>
        <end position="104"/>
    </location>
</feature>
<evidence type="ECO:0000256" key="1">
    <source>
        <dbReference type="SAM" id="MobiDB-lite"/>
    </source>
</evidence>
<name>A0ABV0S9K0_9TELE</name>
<dbReference type="Proteomes" id="UP001434883">
    <property type="component" value="Unassembled WGS sequence"/>
</dbReference>
<feature type="compositionally biased region" description="Pro residues" evidence="1">
    <location>
        <begin position="104"/>
        <end position="118"/>
    </location>
</feature>
<protein>
    <recommendedName>
        <fullName evidence="2">Nuclear factor related to kappa-B-binding protein second winged helix domain-containing protein</fullName>
    </recommendedName>
</protein>